<dbReference type="OrthoDB" id="1939479at2759"/>
<name>A0A4U5LY25_STECR</name>
<evidence type="ECO:0000313" key="2">
    <source>
        <dbReference type="Proteomes" id="UP000298663"/>
    </source>
</evidence>
<dbReference type="Gene3D" id="3.40.395.10">
    <property type="entry name" value="Adenoviral Proteinase, Chain A"/>
    <property type="match status" value="2"/>
</dbReference>
<keyword evidence="2" id="KW-1185">Reference proteome</keyword>
<accession>A0A4U5LY25</accession>
<dbReference type="SUPFAM" id="SSF54001">
    <property type="entry name" value="Cysteine proteinases"/>
    <property type="match status" value="2"/>
</dbReference>
<dbReference type="Proteomes" id="UP000298663">
    <property type="component" value="Unassembled WGS sequence"/>
</dbReference>
<dbReference type="AlphaFoldDB" id="A0A4U5LY25"/>
<reference evidence="1 2" key="1">
    <citation type="journal article" date="2015" name="Genome Biol.">
        <title>Comparative genomics of Steinernema reveals deeply conserved gene regulatory networks.</title>
        <authorList>
            <person name="Dillman A.R."/>
            <person name="Macchietto M."/>
            <person name="Porter C.F."/>
            <person name="Rogers A."/>
            <person name="Williams B."/>
            <person name="Antoshechkin I."/>
            <person name="Lee M.M."/>
            <person name="Goodwin Z."/>
            <person name="Lu X."/>
            <person name="Lewis E.E."/>
            <person name="Goodrich-Blair H."/>
            <person name="Stock S.P."/>
            <person name="Adams B.J."/>
            <person name="Sternberg P.W."/>
            <person name="Mortazavi A."/>
        </authorList>
    </citation>
    <scope>NUCLEOTIDE SEQUENCE [LARGE SCALE GENOMIC DNA]</scope>
    <source>
        <strain evidence="1 2">ALL</strain>
    </source>
</reference>
<reference evidence="1 2" key="2">
    <citation type="journal article" date="2019" name="G3 (Bethesda)">
        <title>Hybrid Assembly of the Genome of the Entomopathogenic Nematode Steinernema carpocapsae Identifies the X-Chromosome.</title>
        <authorList>
            <person name="Serra L."/>
            <person name="Macchietto M."/>
            <person name="Macias-Munoz A."/>
            <person name="McGill C.J."/>
            <person name="Rodriguez I.M."/>
            <person name="Rodriguez B."/>
            <person name="Murad R."/>
            <person name="Mortazavi A."/>
        </authorList>
    </citation>
    <scope>NUCLEOTIDE SEQUENCE [LARGE SCALE GENOMIC DNA]</scope>
    <source>
        <strain evidence="1 2">ALL</strain>
    </source>
</reference>
<comment type="caution">
    <text evidence="1">The sequence shown here is derived from an EMBL/GenBank/DDBJ whole genome shotgun (WGS) entry which is preliminary data.</text>
</comment>
<dbReference type="EMBL" id="AZBU02000011">
    <property type="protein sequence ID" value="TKR61132.1"/>
    <property type="molecule type" value="Genomic_DNA"/>
</dbReference>
<proteinExistence type="predicted"/>
<evidence type="ECO:0008006" key="3">
    <source>
        <dbReference type="Google" id="ProtNLM"/>
    </source>
</evidence>
<protein>
    <recommendedName>
        <fullName evidence="3">Ubiquitin-like protease family profile domain-containing protein</fullName>
    </recommendedName>
</protein>
<dbReference type="InterPro" id="IPR038765">
    <property type="entry name" value="Papain-like_cys_pep_sf"/>
</dbReference>
<gene>
    <name evidence="1" type="ORF">L596_028285</name>
</gene>
<sequence length="440" mass="49833">MDSFQSSGQRVNPDQFRILISITWNSEKDDITETNNLSSSVISLAFLTLQDHFKNEDIAFVPSEFFDQPCASMNFVLRGNRIPKVVLLPRCYQDHWTIWCLNVEEWNLTHYDSLKAQESKDLSSHIIQDQKRILTAARVTFGVDKMLRTAFPLTPEGYVQKDGFNSGAYVIIFADKLMESGRIEVSTEWDPSVGRAELAAMFNQKKPNDLNVGKYNEVDAEGGKGKAKEELIGKSLNFDDIKKSILDAWQPEVDNVFGNNFLSGSLITLCLREFQLFYPNAKDVVFVDSAFFCENLPVINFTSKSDEPPKIVLFPRCFDVHWTLWCLDVDSWTLVNFDPLRGVGQSVDVSCNIPGDFQKIRDTAQATFGNKENPKLKFGMTPKSITQRDACNCGVYILWMRTRISTQMWLGSPWLSTSIGVLRALSQKSNDETTQNADGD</sequence>
<organism evidence="1 2">
    <name type="scientific">Steinernema carpocapsae</name>
    <name type="common">Entomopathogenic nematode</name>
    <dbReference type="NCBI Taxonomy" id="34508"/>
    <lineage>
        <taxon>Eukaryota</taxon>
        <taxon>Metazoa</taxon>
        <taxon>Ecdysozoa</taxon>
        <taxon>Nematoda</taxon>
        <taxon>Chromadorea</taxon>
        <taxon>Rhabditida</taxon>
        <taxon>Tylenchina</taxon>
        <taxon>Panagrolaimomorpha</taxon>
        <taxon>Strongyloidoidea</taxon>
        <taxon>Steinernematidae</taxon>
        <taxon>Steinernema</taxon>
    </lineage>
</organism>
<evidence type="ECO:0000313" key="1">
    <source>
        <dbReference type="EMBL" id="TKR61132.1"/>
    </source>
</evidence>